<evidence type="ECO:0000256" key="5">
    <source>
        <dbReference type="ARBA" id="ARBA00022723"/>
    </source>
</evidence>
<dbReference type="GO" id="GO:0005615">
    <property type="term" value="C:extracellular space"/>
    <property type="evidence" value="ECO:0007669"/>
    <property type="project" value="TreeGrafter"/>
</dbReference>
<comment type="cofactor">
    <cofactor evidence="1">
        <name>Zn(2+)</name>
        <dbReference type="ChEBI" id="CHEBI:29105"/>
    </cofactor>
</comment>
<evidence type="ECO:0000256" key="10">
    <source>
        <dbReference type="PROSITE-ProRule" id="PRU01379"/>
    </source>
</evidence>
<evidence type="ECO:0000256" key="7">
    <source>
        <dbReference type="ARBA" id="ARBA00022801"/>
    </source>
</evidence>
<keyword evidence="6 11" id="KW-0732">Signal</keyword>
<dbReference type="PRINTS" id="PR00765">
    <property type="entry name" value="CRBOXYPTASEA"/>
</dbReference>
<reference evidence="13" key="1">
    <citation type="submission" date="2016-07" db="EMBL/GenBank/DDBJ databases">
        <authorList>
            <person name="Bretaudeau A."/>
        </authorList>
    </citation>
    <scope>NUCLEOTIDE SEQUENCE</scope>
    <source>
        <strain evidence="13">Rice</strain>
        <tissue evidence="13">Whole body</tissue>
    </source>
</reference>
<evidence type="ECO:0000256" key="6">
    <source>
        <dbReference type="ARBA" id="ARBA00022729"/>
    </source>
</evidence>
<keyword evidence="7" id="KW-0378">Hydrolase</keyword>
<name>A0A2H1WIR8_SPOFR</name>
<dbReference type="PROSITE" id="PS00132">
    <property type="entry name" value="CARBOXYPEPT_ZN_1"/>
    <property type="match status" value="1"/>
</dbReference>
<dbReference type="PANTHER" id="PTHR11705:SF153">
    <property type="entry name" value="ZINC CARBOXYPEPTIDASE A 1-LIKE PROTEIN"/>
    <property type="match status" value="1"/>
</dbReference>
<dbReference type="Gene3D" id="3.40.630.10">
    <property type="entry name" value="Zn peptidases"/>
    <property type="match status" value="1"/>
</dbReference>
<proteinExistence type="inferred from homology"/>
<evidence type="ECO:0000256" key="11">
    <source>
        <dbReference type="SAM" id="SignalP"/>
    </source>
</evidence>
<dbReference type="AlphaFoldDB" id="A0A2H1WIR8"/>
<evidence type="ECO:0000256" key="3">
    <source>
        <dbReference type="ARBA" id="ARBA00022645"/>
    </source>
</evidence>
<evidence type="ECO:0000313" key="13">
    <source>
        <dbReference type="EMBL" id="SOQ52970.1"/>
    </source>
</evidence>
<dbReference type="PROSITE" id="PS52035">
    <property type="entry name" value="PEPTIDASE_M14"/>
    <property type="match status" value="1"/>
</dbReference>
<dbReference type="SMART" id="SM00631">
    <property type="entry name" value="Zn_pept"/>
    <property type="match status" value="1"/>
</dbReference>
<feature type="chain" id="PRO_5013735997" evidence="11">
    <location>
        <begin position="21"/>
        <end position="416"/>
    </location>
</feature>
<dbReference type="SUPFAM" id="SSF53187">
    <property type="entry name" value="Zn-dependent exopeptidases"/>
    <property type="match status" value="1"/>
</dbReference>
<keyword evidence="9" id="KW-0482">Metalloprotease</keyword>
<keyword evidence="3" id="KW-0121">Carboxypeptidase</keyword>
<feature type="domain" description="Peptidase M14" evidence="12">
    <location>
        <begin position="119"/>
        <end position="410"/>
    </location>
</feature>
<feature type="signal peptide" evidence="11">
    <location>
        <begin position="1"/>
        <end position="20"/>
    </location>
</feature>
<dbReference type="Pfam" id="PF00246">
    <property type="entry name" value="Peptidase_M14"/>
    <property type="match status" value="1"/>
</dbReference>
<keyword evidence="4" id="KW-0645">Protease</keyword>
<dbReference type="InterPro" id="IPR057246">
    <property type="entry name" value="CARBOXYPEPT_ZN_1"/>
</dbReference>
<dbReference type="PANTHER" id="PTHR11705">
    <property type="entry name" value="PROTEASE FAMILY M14 CARBOXYPEPTIDASE A,B"/>
    <property type="match status" value="1"/>
</dbReference>
<keyword evidence="8" id="KW-0862">Zinc</keyword>
<evidence type="ECO:0000256" key="1">
    <source>
        <dbReference type="ARBA" id="ARBA00001947"/>
    </source>
</evidence>
<organism evidence="13">
    <name type="scientific">Spodoptera frugiperda</name>
    <name type="common">Fall armyworm</name>
    <dbReference type="NCBI Taxonomy" id="7108"/>
    <lineage>
        <taxon>Eukaryota</taxon>
        <taxon>Metazoa</taxon>
        <taxon>Ecdysozoa</taxon>
        <taxon>Arthropoda</taxon>
        <taxon>Hexapoda</taxon>
        <taxon>Insecta</taxon>
        <taxon>Pterygota</taxon>
        <taxon>Neoptera</taxon>
        <taxon>Endopterygota</taxon>
        <taxon>Lepidoptera</taxon>
        <taxon>Glossata</taxon>
        <taxon>Ditrysia</taxon>
        <taxon>Noctuoidea</taxon>
        <taxon>Noctuidae</taxon>
        <taxon>Amphipyrinae</taxon>
        <taxon>Spodoptera</taxon>
    </lineage>
</organism>
<comment type="similarity">
    <text evidence="2 10">Belongs to the peptidase M14 family.</text>
</comment>
<evidence type="ECO:0000259" key="12">
    <source>
        <dbReference type="PROSITE" id="PS52035"/>
    </source>
</evidence>
<accession>A0A2H1WIR8</accession>
<dbReference type="GO" id="GO:0006508">
    <property type="term" value="P:proteolysis"/>
    <property type="evidence" value="ECO:0007669"/>
    <property type="project" value="UniProtKB-KW"/>
</dbReference>
<dbReference type="FunFam" id="3.40.630.10:FF:000084">
    <property type="entry name" value="Carboxypeptidase B2"/>
    <property type="match status" value="1"/>
</dbReference>
<gene>
    <name evidence="13" type="ORF">SFRICE_018548</name>
</gene>
<evidence type="ECO:0000256" key="8">
    <source>
        <dbReference type="ARBA" id="ARBA00022833"/>
    </source>
</evidence>
<keyword evidence="5" id="KW-0479">Metal-binding</keyword>
<evidence type="ECO:0000256" key="2">
    <source>
        <dbReference type="ARBA" id="ARBA00005988"/>
    </source>
</evidence>
<dbReference type="InterPro" id="IPR000834">
    <property type="entry name" value="Peptidase_M14"/>
</dbReference>
<sequence length="416" mass="48044">MIIFYLFACLSLSLLQTCLTDNDNNYKMYSNHRMYYIEGHEEGMDKAMDFLTKNYEIPYHSRSEKGCHMLVAPELVPLVEGISYTHGLNTKVILNDFSELIRNEKNRTSRTNDGFSWTAYYDVDDIYNYLQNMSDQHPQWAQLVVGGQSYEGRQILGLRINTPTGVDKPVMFIESGIHAREWITPATTTYFINELLTSPDPEIMEMRDQFDWHIFPTVNPDGYHYSYTRDRMWRKTRSPSENGCYGADPNRNWDYNWLDYGSSSNPCNYQTYAGSKPFSEIETRSLSEYISGLENMLGYIAFHADAQMLLLPYSDSSEHVDNYDDLKQIGDASLSRGYAVNKAKYDGPGTASEILYKASGGSIDWVRYTQGTRLVYVYELRGRFFQWPASRIHEQGDEVTQMMVGLVSEARNLGYF</sequence>
<feature type="active site" description="Proton donor/acceptor" evidence="10">
    <location>
        <position position="379"/>
    </location>
</feature>
<dbReference type="GO" id="GO:0004181">
    <property type="term" value="F:metallocarboxypeptidase activity"/>
    <property type="evidence" value="ECO:0007669"/>
    <property type="project" value="InterPro"/>
</dbReference>
<dbReference type="GO" id="GO:0008270">
    <property type="term" value="F:zinc ion binding"/>
    <property type="evidence" value="ECO:0007669"/>
    <property type="project" value="InterPro"/>
</dbReference>
<evidence type="ECO:0000256" key="9">
    <source>
        <dbReference type="ARBA" id="ARBA00023049"/>
    </source>
</evidence>
<protein>
    <submittedName>
        <fullName evidence="13">SFRICE_018548</fullName>
    </submittedName>
</protein>
<dbReference type="EMBL" id="ODYU01008945">
    <property type="protein sequence ID" value="SOQ52970.1"/>
    <property type="molecule type" value="Genomic_DNA"/>
</dbReference>
<evidence type="ECO:0000256" key="4">
    <source>
        <dbReference type="ARBA" id="ARBA00022670"/>
    </source>
</evidence>